<dbReference type="Pfam" id="PF00484">
    <property type="entry name" value="Pro_CA"/>
    <property type="match status" value="1"/>
</dbReference>
<comment type="catalytic activity">
    <reaction evidence="6">
        <text>hydrogencarbonate + H(+) = CO2 + H2O</text>
        <dbReference type="Rhea" id="RHEA:10748"/>
        <dbReference type="ChEBI" id="CHEBI:15377"/>
        <dbReference type="ChEBI" id="CHEBI:15378"/>
        <dbReference type="ChEBI" id="CHEBI:16526"/>
        <dbReference type="ChEBI" id="CHEBI:17544"/>
        <dbReference type="EC" id="4.2.1.1"/>
    </reaction>
</comment>
<feature type="binding site" evidence="7">
    <location>
        <position position="101"/>
    </location>
    <ligand>
        <name>Zn(2+)</name>
        <dbReference type="ChEBI" id="CHEBI:29105"/>
    </ligand>
</feature>
<dbReference type="SMART" id="SM00947">
    <property type="entry name" value="Pro_CA"/>
    <property type="match status" value="1"/>
</dbReference>
<protein>
    <recommendedName>
        <fullName evidence="2">carbonic anhydrase</fullName>
        <ecNumber evidence="2">4.2.1.1</ecNumber>
    </recommendedName>
</protein>
<dbReference type="PANTHER" id="PTHR11002">
    <property type="entry name" value="CARBONIC ANHYDRASE"/>
    <property type="match status" value="1"/>
</dbReference>
<dbReference type="EMBL" id="JACIJR010000005">
    <property type="protein sequence ID" value="MBB5729776.1"/>
    <property type="molecule type" value="Genomic_DNA"/>
</dbReference>
<dbReference type="PANTHER" id="PTHR11002:SF76">
    <property type="entry name" value="CARBONIC ANHYDRASE"/>
    <property type="match status" value="1"/>
</dbReference>
<comment type="caution">
    <text evidence="8">The sequence shown here is derived from an EMBL/GenBank/DDBJ whole genome shotgun (WGS) entry which is preliminary data.</text>
</comment>
<dbReference type="Gene3D" id="3.40.1050.10">
    <property type="entry name" value="Carbonic anhydrase"/>
    <property type="match status" value="1"/>
</dbReference>
<proteinExistence type="inferred from homology"/>
<dbReference type="SUPFAM" id="SSF53056">
    <property type="entry name" value="beta-carbonic anhydrase, cab"/>
    <property type="match status" value="1"/>
</dbReference>
<dbReference type="GO" id="GO:0008270">
    <property type="term" value="F:zinc ion binding"/>
    <property type="evidence" value="ECO:0007669"/>
    <property type="project" value="InterPro"/>
</dbReference>
<sequence length="212" mass="23570">MKESQQLILSNMAWAAEQHHFDPDFFTRQIRGQRPEFLWIGCSDSRVAPDQITQSPPGGLYIHRNIGNLVYGSDLNLMAVVQYAIDVLEVNDVILCGHYGCSGIVAALDDSAKGPTHDWLSNLRTVYDDHRAEIDALPDRESKVNRLVEYNVRAQLIHLAATPPVAGAFAAGRRLTLHGWVYDLRDGLLKPLMDINAASDLRALAKLESVLL</sequence>
<organism evidence="8 9">
    <name type="scientific">Sphingomonas prati</name>
    <dbReference type="NCBI Taxonomy" id="1843237"/>
    <lineage>
        <taxon>Bacteria</taxon>
        <taxon>Pseudomonadati</taxon>
        <taxon>Pseudomonadota</taxon>
        <taxon>Alphaproteobacteria</taxon>
        <taxon>Sphingomonadales</taxon>
        <taxon>Sphingomonadaceae</taxon>
        <taxon>Sphingomonas</taxon>
    </lineage>
</organism>
<evidence type="ECO:0000256" key="3">
    <source>
        <dbReference type="ARBA" id="ARBA00022723"/>
    </source>
</evidence>
<gene>
    <name evidence="8" type="ORF">FHS99_002272</name>
</gene>
<keyword evidence="5 8" id="KW-0456">Lyase</keyword>
<accession>A0A7W9BTK0</accession>
<comment type="similarity">
    <text evidence="1">Belongs to the beta-class carbonic anhydrase family.</text>
</comment>
<dbReference type="OrthoDB" id="9797527at2"/>
<evidence type="ECO:0000256" key="5">
    <source>
        <dbReference type="ARBA" id="ARBA00023239"/>
    </source>
</evidence>
<dbReference type="Proteomes" id="UP000546701">
    <property type="component" value="Unassembled WGS sequence"/>
</dbReference>
<reference evidence="8 9" key="1">
    <citation type="submission" date="2020-08" db="EMBL/GenBank/DDBJ databases">
        <title>Genomic Encyclopedia of Type Strains, Phase IV (KMG-IV): sequencing the most valuable type-strain genomes for metagenomic binning, comparative biology and taxonomic classification.</title>
        <authorList>
            <person name="Goeker M."/>
        </authorList>
    </citation>
    <scope>NUCLEOTIDE SEQUENCE [LARGE SCALE GENOMIC DNA]</scope>
    <source>
        <strain evidence="8 9">DSM 103336</strain>
    </source>
</reference>
<keyword evidence="4 7" id="KW-0862">Zinc</keyword>
<evidence type="ECO:0000256" key="6">
    <source>
        <dbReference type="ARBA" id="ARBA00048348"/>
    </source>
</evidence>
<dbReference type="EC" id="4.2.1.1" evidence="2"/>
<dbReference type="InterPro" id="IPR015892">
    <property type="entry name" value="Carbonic_anhydrase_CS"/>
</dbReference>
<dbReference type="CDD" id="cd00883">
    <property type="entry name" value="beta_CA_cladeA"/>
    <property type="match status" value="1"/>
</dbReference>
<dbReference type="RefSeq" id="WP_157176061.1">
    <property type="nucleotide sequence ID" value="NZ_BMJP01000003.1"/>
</dbReference>
<comment type="cofactor">
    <cofactor evidence="7">
        <name>Zn(2+)</name>
        <dbReference type="ChEBI" id="CHEBI:29105"/>
    </cofactor>
    <text evidence="7">Binds 1 zinc ion per subunit.</text>
</comment>
<evidence type="ECO:0000256" key="4">
    <source>
        <dbReference type="ARBA" id="ARBA00022833"/>
    </source>
</evidence>
<evidence type="ECO:0000256" key="7">
    <source>
        <dbReference type="PIRSR" id="PIRSR601765-1"/>
    </source>
</evidence>
<dbReference type="PROSITE" id="PS00704">
    <property type="entry name" value="PROK_CO2_ANHYDRASE_1"/>
    <property type="match status" value="1"/>
</dbReference>
<dbReference type="InterPro" id="IPR036874">
    <property type="entry name" value="Carbonic_anhydrase_sf"/>
</dbReference>
<dbReference type="InterPro" id="IPR001765">
    <property type="entry name" value="Carbonic_anhydrase"/>
</dbReference>
<evidence type="ECO:0000313" key="8">
    <source>
        <dbReference type="EMBL" id="MBB5729776.1"/>
    </source>
</evidence>
<keyword evidence="9" id="KW-1185">Reference proteome</keyword>
<evidence type="ECO:0000313" key="9">
    <source>
        <dbReference type="Proteomes" id="UP000546701"/>
    </source>
</evidence>
<dbReference type="GO" id="GO:0004089">
    <property type="term" value="F:carbonate dehydratase activity"/>
    <property type="evidence" value="ECO:0007669"/>
    <property type="project" value="UniProtKB-EC"/>
</dbReference>
<keyword evidence="3 7" id="KW-0479">Metal-binding</keyword>
<feature type="binding site" evidence="7">
    <location>
        <position position="42"/>
    </location>
    <ligand>
        <name>Zn(2+)</name>
        <dbReference type="ChEBI" id="CHEBI:29105"/>
    </ligand>
</feature>
<name>A0A7W9BTK0_9SPHN</name>
<evidence type="ECO:0000256" key="2">
    <source>
        <dbReference type="ARBA" id="ARBA00012925"/>
    </source>
</evidence>
<feature type="binding site" evidence="7">
    <location>
        <position position="98"/>
    </location>
    <ligand>
        <name>Zn(2+)</name>
        <dbReference type="ChEBI" id="CHEBI:29105"/>
    </ligand>
</feature>
<dbReference type="AlphaFoldDB" id="A0A7W9BTK0"/>
<evidence type="ECO:0000256" key="1">
    <source>
        <dbReference type="ARBA" id="ARBA00006217"/>
    </source>
</evidence>
<feature type="binding site" evidence="7">
    <location>
        <position position="44"/>
    </location>
    <ligand>
        <name>Zn(2+)</name>
        <dbReference type="ChEBI" id="CHEBI:29105"/>
    </ligand>
</feature>
<dbReference type="GO" id="GO:0015976">
    <property type="term" value="P:carbon utilization"/>
    <property type="evidence" value="ECO:0007669"/>
    <property type="project" value="InterPro"/>
</dbReference>